<comment type="caution">
    <text evidence="2">The sequence shown here is derived from an EMBL/GenBank/DDBJ whole genome shotgun (WGS) entry which is preliminary data.</text>
</comment>
<accession>A0AAN5D7E4</accession>
<feature type="transmembrane region" description="Helical" evidence="1">
    <location>
        <begin position="14"/>
        <end position="32"/>
    </location>
</feature>
<organism evidence="2 3">
    <name type="scientific">Pristionchus mayeri</name>
    <dbReference type="NCBI Taxonomy" id="1317129"/>
    <lineage>
        <taxon>Eukaryota</taxon>
        <taxon>Metazoa</taxon>
        <taxon>Ecdysozoa</taxon>
        <taxon>Nematoda</taxon>
        <taxon>Chromadorea</taxon>
        <taxon>Rhabditida</taxon>
        <taxon>Rhabditina</taxon>
        <taxon>Diplogasteromorpha</taxon>
        <taxon>Diplogasteroidea</taxon>
        <taxon>Neodiplogasteridae</taxon>
        <taxon>Pristionchus</taxon>
    </lineage>
</organism>
<feature type="transmembrane region" description="Helical" evidence="1">
    <location>
        <begin position="47"/>
        <end position="65"/>
    </location>
</feature>
<feature type="non-terminal residue" evidence="2">
    <location>
        <position position="1"/>
    </location>
</feature>
<keyword evidence="1" id="KW-1133">Transmembrane helix</keyword>
<proteinExistence type="predicted"/>
<dbReference type="EMBL" id="BTRK01000006">
    <property type="protein sequence ID" value="GMR57010.1"/>
    <property type="molecule type" value="Genomic_DNA"/>
</dbReference>
<dbReference type="AlphaFoldDB" id="A0AAN5D7E4"/>
<evidence type="ECO:0000313" key="2">
    <source>
        <dbReference type="EMBL" id="GMR57010.1"/>
    </source>
</evidence>
<keyword evidence="1" id="KW-0472">Membrane</keyword>
<name>A0AAN5D7E4_9BILA</name>
<reference evidence="3" key="1">
    <citation type="submission" date="2022-10" db="EMBL/GenBank/DDBJ databases">
        <title>Genome assembly of Pristionchus species.</title>
        <authorList>
            <person name="Yoshida K."/>
            <person name="Sommer R.J."/>
        </authorList>
    </citation>
    <scope>NUCLEOTIDE SEQUENCE [LARGE SCALE GENOMIC DNA]</scope>
    <source>
        <strain evidence="3">RS5460</strain>
    </source>
</reference>
<protein>
    <submittedName>
        <fullName evidence="2">Uncharacterized protein</fullName>
    </submittedName>
</protein>
<evidence type="ECO:0000313" key="3">
    <source>
        <dbReference type="Proteomes" id="UP001328107"/>
    </source>
</evidence>
<sequence length="91" mass="11012">LKLTPWLKKNRKHFYEAGVALIITSLCFQTWTHATHFDQYGFEARHFISWICTLLLLVTWIRFYVIKYLYRPLTKTTTSLHTPYYRTLLIV</sequence>
<gene>
    <name evidence="2" type="ORF">PMAYCL1PPCAC_27205</name>
</gene>
<keyword evidence="3" id="KW-1185">Reference proteome</keyword>
<dbReference type="Proteomes" id="UP001328107">
    <property type="component" value="Unassembled WGS sequence"/>
</dbReference>
<evidence type="ECO:0000256" key="1">
    <source>
        <dbReference type="SAM" id="Phobius"/>
    </source>
</evidence>
<keyword evidence="1" id="KW-0812">Transmembrane</keyword>